<evidence type="ECO:0000259" key="2">
    <source>
        <dbReference type="Pfam" id="PF00534"/>
    </source>
</evidence>
<dbReference type="GO" id="GO:0016757">
    <property type="term" value="F:glycosyltransferase activity"/>
    <property type="evidence" value="ECO:0007669"/>
    <property type="project" value="InterPro"/>
</dbReference>
<feature type="domain" description="Glycosyltransferase subfamily 4-like N-terminal" evidence="3">
    <location>
        <begin position="39"/>
        <end position="222"/>
    </location>
</feature>
<dbReference type="SUPFAM" id="SSF53756">
    <property type="entry name" value="UDP-Glycosyltransferase/glycogen phosphorylase"/>
    <property type="match status" value="1"/>
</dbReference>
<feature type="domain" description="Glycosyl transferase family 1" evidence="2">
    <location>
        <begin position="247"/>
        <end position="388"/>
    </location>
</feature>
<sequence>MKMFWATPEPGTPPAPRRGSMRRMRIVLVNSLYYPQETGGAERATRLLAEGLHERGFKVTVVCLSPTGHEVRDEVGGVDIIRLPLANIYWPFGGQNENRGGVSRALWHLVDSYNPVMGTRLGRILDELRPDIVHLNNLAGFSVAAIRAAKRRRLPVLQTLHDYYFACPRTTTFRAGHNCERPCGSCRVYAVPRKRAGRRVDMLCGVSEAMLRRLEQFGAVRDTAARAVVHSANLPMLDSPPRRTDHWPGDRLRVGFLGRLDRTKGLETLLSAMELLRDQPIELAIAGSGPAGYEAELRQRALTLPIDFLGRVEAEHFLKRIDVLVVPSVWHEPFGRVVQEAFACGVPVVGASVGGIPEAIGALGPGFLFPPGSPAHLAEILGRFVAEGLPAAELFDHARRRSHDFSIDHIVQQHVSLYRQLLEDARTKATAGTPWLGPVREQSEGVGLGQRR</sequence>
<dbReference type="OrthoDB" id="9807414at2"/>
<keyword evidence="4" id="KW-0808">Transferase</keyword>
<dbReference type="EMBL" id="SKBM01000019">
    <property type="protein sequence ID" value="TCZ57278.1"/>
    <property type="molecule type" value="Genomic_DNA"/>
</dbReference>
<dbReference type="InterPro" id="IPR001296">
    <property type="entry name" value="Glyco_trans_1"/>
</dbReference>
<feature type="region of interest" description="Disordered" evidence="1">
    <location>
        <begin position="432"/>
        <end position="452"/>
    </location>
</feature>
<evidence type="ECO:0000313" key="4">
    <source>
        <dbReference type="EMBL" id="TCZ57278.1"/>
    </source>
</evidence>
<organism evidence="4 5">
    <name type="scientific">Roseicella aquatilis</name>
    <dbReference type="NCBI Taxonomy" id="2527868"/>
    <lineage>
        <taxon>Bacteria</taxon>
        <taxon>Pseudomonadati</taxon>
        <taxon>Pseudomonadota</taxon>
        <taxon>Alphaproteobacteria</taxon>
        <taxon>Acetobacterales</taxon>
        <taxon>Roseomonadaceae</taxon>
        <taxon>Roseicella</taxon>
    </lineage>
</organism>
<evidence type="ECO:0000313" key="5">
    <source>
        <dbReference type="Proteomes" id="UP000295023"/>
    </source>
</evidence>
<evidence type="ECO:0000259" key="3">
    <source>
        <dbReference type="Pfam" id="PF13579"/>
    </source>
</evidence>
<dbReference type="CDD" id="cd03823">
    <property type="entry name" value="GT4_ExpE7-like"/>
    <property type="match status" value="1"/>
</dbReference>
<dbReference type="PANTHER" id="PTHR45947:SF3">
    <property type="entry name" value="SULFOQUINOVOSYL TRANSFERASE SQD2"/>
    <property type="match status" value="1"/>
</dbReference>
<accession>A0A4R4D9V6</accession>
<name>A0A4R4D9V6_9PROT</name>
<dbReference type="AlphaFoldDB" id="A0A4R4D9V6"/>
<dbReference type="Gene3D" id="3.40.50.2000">
    <property type="entry name" value="Glycogen Phosphorylase B"/>
    <property type="match status" value="2"/>
</dbReference>
<reference evidence="4 5" key="1">
    <citation type="submission" date="2019-03" db="EMBL/GenBank/DDBJ databases">
        <title>Paracraurococcus aquatilis NE82 genome sequence.</title>
        <authorList>
            <person name="Zhao Y."/>
            <person name="Du Z."/>
        </authorList>
    </citation>
    <scope>NUCLEOTIDE SEQUENCE [LARGE SCALE GENOMIC DNA]</scope>
    <source>
        <strain evidence="4 5">NE82</strain>
    </source>
</reference>
<gene>
    <name evidence="4" type="ORF">EXY23_18255</name>
</gene>
<dbReference type="Pfam" id="PF00534">
    <property type="entry name" value="Glycos_transf_1"/>
    <property type="match status" value="1"/>
</dbReference>
<dbReference type="Proteomes" id="UP000295023">
    <property type="component" value="Unassembled WGS sequence"/>
</dbReference>
<dbReference type="InterPro" id="IPR028098">
    <property type="entry name" value="Glyco_trans_4-like_N"/>
</dbReference>
<protein>
    <submittedName>
        <fullName evidence="4">Glycosyltransferase</fullName>
    </submittedName>
</protein>
<keyword evidence="5" id="KW-1185">Reference proteome</keyword>
<dbReference type="Pfam" id="PF13579">
    <property type="entry name" value="Glyco_trans_4_4"/>
    <property type="match status" value="1"/>
</dbReference>
<comment type="caution">
    <text evidence="4">The sequence shown here is derived from an EMBL/GenBank/DDBJ whole genome shotgun (WGS) entry which is preliminary data.</text>
</comment>
<dbReference type="InterPro" id="IPR050194">
    <property type="entry name" value="Glycosyltransferase_grp1"/>
</dbReference>
<dbReference type="PANTHER" id="PTHR45947">
    <property type="entry name" value="SULFOQUINOVOSYL TRANSFERASE SQD2"/>
    <property type="match status" value="1"/>
</dbReference>
<proteinExistence type="predicted"/>
<evidence type="ECO:0000256" key="1">
    <source>
        <dbReference type="SAM" id="MobiDB-lite"/>
    </source>
</evidence>